<proteinExistence type="predicted"/>
<dbReference type="EMBL" id="JADCUA010000003">
    <property type="protein sequence ID" value="KAH9841820.1"/>
    <property type="molecule type" value="Genomic_DNA"/>
</dbReference>
<dbReference type="GeneID" id="72003419"/>
<gene>
    <name evidence="2" type="ORF">C8Q71DRAFT_738937</name>
</gene>
<comment type="caution">
    <text evidence="2">The sequence shown here is derived from an EMBL/GenBank/DDBJ whole genome shotgun (WGS) entry which is preliminary data.</text>
</comment>
<accession>A0ABQ8KSM2</accession>
<protein>
    <submittedName>
        <fullName evidence="2">Uncharacterized protein</fullName>
    </submittedName>
</protein>
<evidence type="ECO:0000313" key="2">
    <source>
        <dbReference type="EMBL" id="KAH9841820.1"/>
    </source>
</evidence>
<dbReference type="RefSeq" id="XP_047783119.1">
    <property type="nucleotide sequence ID" value="XM_047922687.1"/>
</dbReference>
<feature type="region of interest" description="Disordered" evidence="1">
    <location>
        <begin position="26"/>
        <end position="97"/>
    </location>
</feature>
<feature type="region of interest" description="Disordered" evidence="1">
    <location>
        <begin position="117"/>
        <end position="190"/>
    </location>
</feature>
<keyword evidence="3" id="KW-1185">Reference proteome</keyword>
<dbReference type="Proteomes" id="UP000814176">
    <property type="component" value="Unassembled WGS sequence"/>
</dbReference>
<feature type="compositionally biased region" description="Basic and acidic residues" evidence="1">
    <location>
        <begin position="175"/>
        <end position="190"/>
    </location>
</feature>
<feature type="compositionally biased region" description="Basic residues" evidence="1">
    <location>
        <begin position="131"/>
        <end position="144"/>
    </location>
</feature>
<evidence type="ECO:0000256" key="1">
    <source>
        <dbReference type="SAM" id="MobiDB-lite"/>
    </source>
</evidence>
<reference evidence="2 3" key="1">
    <citation type="journal article" date="2021" name="Environ. Microbiol.">
        <title>Gene family expansions and transcriptome signatures uncover fungal adaptations to wood decay.</title>
        <authorList>
            <person name="Hage H."/>
            <person name="Miyauchi S."/>
            <person name="Viragh M."/>
            <person name="Drula E."/>
            <person name="Min B."/>
            <person name="Chaduli D."/>
            <person name="Navarro D."/>
            <person name="Favel A."/>
            <person name="Norest M."/>
            <person name="Lesage-Meessen L."/>
            <person name="Balint B."/>
            <person name="Merenyi Z."/>
            <person name="de Eugenio L."/>
            <person name="Morin E."/>
            <person name="Martinez A.T."/>
            <person name="Baldrian P."/>
            <person name="Stursova M."/>
            <person name="Martinez M.J."/>
            <person name="Novotny C."/>
            <person name="Magnuson J.K."/>
            <person name="Spatafora J.W."/>
            <person name="Maurice S."/>
            <person name="Pangilinan J."/>
            <person name="Andreopoulos W."/>
            <person name="LaButti K."/>
            <person name="Hundley H."/>
            <person name="Na H."/>
            <person name="Kuo A."/>
            <person name="Barry K."/>
            <person name="Lipzen A."/>
            <person name="Henrissat B."/>
            <person name="Riley R."/>
            <person name="Ahrendt S."/>
            <person name="Nagy L.G."/>
            <person name="Grigoriev I.V."/>
            <person name="Martin F."/>
            <person name="Rosso M.N."/>
        </authorList>
    </citation>
    <scope>NUCLEOTIDE SEQUENCE [LARGE SCALE GENOMIC DNA]</scope>
    <source>
        <strain evidence="2 3">CIRM-BRFM 1785</strain>
    </source>
</reference>
<name>A0ABQ8KSM2_9APHY</name>
<organism evidence="2 3">
    <name type="scientific">Rhodofomes roseus</name>
    <dbReference type="NCBI Taxonomy" id="34475"/>
    <lineage>
        <taxon>Eukaryota</taxon>
        <taxon>Fungi</taxon>
        <taxon>Dikarya</taxon>
        <taxon>Basidiomycota</taxon>
        <taxon>Agaricomycotina</taxon>
        <taxon>Agaricomycetes</taxon>
        <taxon>Polyporales</taxon>
        <taxon>Rhodofomes</taxon>
    </lineage>
</organism>
<feature type="compositionally biased region" description="Basic and acidic residues" evidence="1">
    <location>
        <begin position="147"/>
        <end position="161"/>
    </location>
</feature>
<evidence type="ECO:0000313" key="3">
    <source>
        <dbReference type="Proteomes" id="UP000814176"/>
    </source>
</evidence>
<sequence length="190" mass="20855">MGTARGQGQGKCRTCKRSRQIRVHWAKTEYGRSAINKQTPRAEHGQATGDGTHTDCKCTRRMPSTQARPTNGPHAREQKTGDGDVGPEGRGTHNTRRLRAWRANAYYANMADERSAHTLSGQPADSVHANQRARKHGRRTHAGGRAHAGDDDMHGNDEHAGRMPSTQTQPTNGPRVRDGRTGEGTRRTGH</sequence>